<feature type="domain" description="NLE" evidence="8">
    <location>
        <begin position="17"/>
        <end position="88"/>
    </location>
</feature>
<proteinExistence type="predicted"/>
<dbReference type="Pfam" id="PF00400">
    <property type="entry name" value="WD40"/>
    <property type="match status" value="6"/>
</dbReference>
<dbReference type="PANTHER" id="PTHR19848:SF0">
    <property type="entry name" value="NOTCHLESS PROTEIN HOMOLOG 1"/>
    <property type="match status" value="1"/>
</dbReference>
<keyword evidence="6" id="KW-0175">Coiled coil</keyword>
<keyword evidence="2 5" id="KW-0853">WD repeat</keyword>
<gene>
    <name evidence="9" type="ORF">PGABG01_1143900</name>
</gene>
<dbReference type="PROSITE" id="PS00678">
    <property type="entry name" value="WD_REPEATS_1"/>
    <property type="match status" value="2"/>
</dbReference>
<feature type="compositionally biased region" description="Low complexity" evidence="7">
    <location>
        <begin position="610"/>
        <end position="624"/>
    </location>
</feature>
<dbReference type="InterPro" id="IPR020472">
    <property type="entry name" value="WD40_PAC1"/>
</dbReference>
<comment type="subcellular location">
    <subcellularLocation>
        <location evidence="1">Nucleus</location>
        <location evidence="1">Nucleolus</location>
    </subcellularLocation>
</comment>
<evidence type="ECO:0000256" key="3">
    <source>
        <dbReference type="ARBA" id="ARBA00022737"/>
    </source>
</evidence>
<evidence type="ECO:0000256" key="7">
    <source>
        <dbReference type="SAM" id="MobiDB-lite"/>
    </source>
</evidence>
<evidence type="ECO:0000256" key="6">
    <source>
        <dbReference type="SAM" id="Coils"/>
    </source>
</evidence>
<organism evidence="9 10">
    <name type="scientific">Plasmodium gaboni</name>
    <dbReference type="NCBI Taxonomy" id="647221"/>
    <lineage>
        <taxon>Eukaryota</taxon>
        <taxon>Sar</taxon>
        <taxon>Alveolata</taxon>
        <taxon>Apicomplexa</taxon>
        <taxon>Aconoidasida</taxon>
        <taxon>Haemosporida</taxon>
        <taxon>Plasmodiidae</taxon>
        <taxon>Plasmodium</taxon>
        <taxon>Plasmodium (Laverania)</taxon>
    </lineage>
</organism>
<reference evidence="9" key="1">
    <citation type="submission" date="2016-09" db="EMBL/GenBank/DDBJ databases">
        <authorList>
            <consortium name="Pathogen Informatics"/>
            <person name="Sun Q."/>
            <person name="Inoue M."/>
        </authorList>
    </citation>
    <scope>NUCLEOTIDE SEQUENCE</scope>
</reference>
<feature type="compositionally biased region" description="Basic and acidic residues" evidence="7">
    <location>
        <begin position="594"/>
        <end position="609"/>
    </location>
</feature>
<evidence type="ECO:0000256" key="4">
    <source>
        <dbReference type="ARBA" id="ARBA00023242"/>
    </source>
</evidence>
<dbReference type="InterPro" id="IPR019775">
    <property type="entry name" value="WD40_repeat_CS"/>
</dbReference>
<evidence type="ECO:0000256" key="1">
    <source>
        <dbReference type="ARBA" id="ARBA00004604"/>
    </source>
</evidence>
<dbReference type="Proteomes" id="UP000831156">
    <property type="component" value="Chromosome 11"/>
</dbReference>
<dbReference type="PROSITE" id="PS50082">
    <property type="entry name" value="WD_REPEATS_2"/>
    <property type="match status" value="6"/>
</dbReference>
<dbReference type="InterPro" id="IPR015943">
    <property type="entry name" value="WD40/YVTN_repeat-like_dom_sf"/>
</dbReference>
<dbReference type="InterPro" id="IPR001680">
    <property type="entry name" value="WD40_rpt"/>
</dbReference>
<feature type="region of interest" description="Disordered" evidence="7">
    <location>
        <begin position="591"/>
        <end position="635"/>
    </location>
</feature>
<keyword evidence="4" id="KW-0539">Nucleus</keyword>
<evidence type="ECO:0000313" key="10">
    <source>
        <dbReference type="Proteomes" id="UP000831156"/>
    </source>
</evidence>
<feature type="repeat" description="WD" evidence="5">
    <location>
        <begin position="121"/>
        <end position="162"/>
    </location>
</feature>
<name>A0ABY1UPM9_9APIC</name>
<dbReference type="SMART" id="SM00320">
    <property type="entry name" value="WD40"/>
    <property type="match status" value="8"/>
</dbReference>
<dbReference type="PRINTS" id="PR00320">
    <property type="entry name" value="GPROTEINBRPT"/>
</dbReference>
<sequence length="678" mass="77308">MEENEENINNNKVDKEILIQFVDHENVTTGPVINVSLSITKDNLDELLNNLKKKNEDLPDQDDSEDINYYSFMINDKLPIKNSLYEAIKDNHISSEDILSIKYFPLNIFKVKKISTCTSTLPGHTSSILCLAFSPNSSHLATGSGDNTVRLWDIYTQTPIATLKDHKSWVLVVLFSPDNKFLATAGMDSNVCIYETHTGKLLNILTGHKKEVTTLCFEPLHLLKEEDIQNDLDNINKRKINDNEEKDQSDNTKKKIKIYNENDVISCNGDYSIEHDSVKSDAIKSDTIKSDTIKSDTIKSDTIKSDTIKSDTTKGETTNNNKTNKINKKKNFQNIQNNQSYDNTSTNRSYFVRSRLASAGKDGSIRINNILNNSVDKILNGHSDTITCILWSGRDTENSILYSSSRDTTIKIWNVNEGTLIYNFKGHKHWVNCLTLNSERLLKNGIYNLDVIINKINIVNYIDKSKNIMKNFFKRQQYEKIVSGSDDGTLFLIDCLPYNEYKNFRLLGHQKPVIHTQFSPNGKMIVSSSFDKSIRVWSAVDGKFLAVYRGHVGPVYKVAWSIDNNFFVSCSQDSTLKLWKVNHLFEQNELPQSDIEKKQQQNEQKKDQTNNDTNDLKNNNQQKNKVNDKEKNQNNKKIKTLLVDLPGHADAVYAVDWSNDGKFVASGGKDKVLKLWSH</sequence>
<feature type="repeat" description="WD" evidence="5">
    <location>
        <begin position="548"/>
        <end position="582"/>
    </location>
</feature>
<dbReference type="PROSITE" id="PS50294">
    <property type="entry name" value="WD_REPEATS_REGION"/>
    <property type="match status" value="6"/>
</dbReference>
<keyword evidence="10" id="KW-1185">Reference proteome</keyword>
<feature type="repeat" description="WD" evidence="5">
    <location>
        <begin position="645"/>
        <end position="678"/>
    </location>
</feature>
<accession>A0ABY1UPM9</accession>
<dbReference type="PANTHER" id="PTHR19848">
    <property type="entry name" value="WD40 REPEAT PROTEIN"/>
    <property type="match status" value="1"/>
</dbReference>
<evidence type="ECO:0000256" key="2">
    <source>
        <dbReference type="ARBA" id="ARBA00022574"/>
    </source>
</evidence>
<dbReference type="EMBL" id="LT969434">
    <property type="protein sequence ID" value="SOV16089.1"/>
    <property type="molecule type" value="Genomic_DNA"/>
</dbReference>
<dbReference type="SUPFAM" id="SSF50978">
    <property type="entry name" value="WD40 repeat-like"/>
    <property type="match status" value="2"/>
</dbReference>
<keyword evidence="3" id="KW-0677">Repeat</keyword>
<evidence type="ECO:0000313" key="9">
    <source>
        <dbReference type="EMBL" id="SOV16089.1"/>
    </source>
</evidence>
<protein>
    <submittedName>
        <fullName evidence="9">Nucleolar preribosomal assembly protein, putative</fullName>
    </submittedName>
</protein>
<feature type="repeat" description="WD" evidence="5">
    <location>
        <begin position="379"/>
        <end position="423"/>
    </location>
</feature>
<dbReference type="Gene3D" id="2.130.10.10">
    <property type="entry name" value="YVTN repeat-like/Quinoprotein amine dehydrogenase"/>
    <property type="match status" value="4"/>
</dbReference>
<feature type="repeat" description="WD" evidence="5">
    <location>
        <begin position="506"/>
        <end position="547"/>
    </location>
</feature>
<dbReference type="CDD" id="cd00200">
    <property type="entry name" value="WD40"/>
    <property type="match status" value="1"/>
</dbReference>
<dbReference type="Pfam" id="PF08154">
    <property type="entry name" value="NLE"/>
    <property type="match status" value="1"/>
</dbReference>
<dbReference type="InterPro" id="IPR036322">
    <property type="entry name" value="WD40_repeat_dom_sf"/>
</dbReference>
<evidence type="ECO:0000256" key="5">
    <source>
        <dbReference type="PROSITE-ProRule" id="PRU00221"/>
    </source>
</evidence>
<feature type="coiled-coil region" evidence="6">
    <location>
        <begin position="34"/>
        <end position="61"/>
    </location>
</feature>
<feature type="repeat" description="WD" evidence="5">
    <location>
        <begin position="163"/>
        <end position="204"/>
    </location>
</feature>
<evidence type="ECO:0000259" key="8">
    <source>
        <dbReference type="Pfam" id="PF08154"/>
    </source>
</evidence>
<dbReference type="InterPro" id="IPR012972">
    <property type="entry name" value="NLE"/>
</dbReference>